<dbReference type="Proteomes" id="UP000245207">
    <property type="component" value="Unassembled WGS sequence"/>
</dbReference>
<feature type="region of interest" description="Disordered" evidence="1">
    <location>
        <begin position="101"/>
        <end position="135"/>
    </location>
</feature>
<dbReference type="EMBL" id="PKPP01001212">
    <property type="protein sequence ID" value="PWA84588.1"/>
    <property type="molecule type" value="Genomic_DNA"/>
</dbReference>
<organism evidence="3 4">
    <name type="scientific">Artemisia annua</name>
    <name type="common">Sweet wormwood</name>
    <dbReference type="NCBI Taxonomy" id="35608"/>
    <lineage>
        <taxon>Eukaryota</taxon>
        <taxon>Viridiplantae</taxon>
        <taxon>Streptophyta</taxon>
        <taxon>Embryophyta</taxon>
        <taxon>Tracheophyta</taxon>
        <taxon>Spermatophyta</taxon>
        <taxon>Magnoliopsida</taxon>
        <taxon>eudicotyledons</taxon>
        <taxon>Gunneridae</taxon>
        <taxon>Pentapetalae</taxon>
        <taxon>asterids</taxon>
        <taxon>campanulids</taxon>
        <taxon>Asterales</taxon>
        <taxon>Asteraceae</taxon>
        <taxon>Asteroideae</taxon>
        <taxon>Anthemideae</taxon>
        <taxon>Artemisiinae</taxon>
        <taxon>Artemisia</taxon>
    </lineage>
</organism>
<dbReference type="STRING" id="35608.A0A2U1PFM3"/>
<dbReference type="OrthoDB" id="2017576at2759"/>
<dbReference type="SUPFAM" id="SSF53098">
    <property type="entry name" value="Ribonuclease H-like"/>
    <property type="match status" value="1"/>
</dbReference>
<proteinExistence type="predicted"/>
<evidence type="ECO:0000256" key="1">
    <source>
        <dbReference type="SAM" id="MobiDB-lite"/>
    </source>
</evidence>
<feature type="domain" description="DUF659" evidence="2">
    <location>
        <begin position="197"/>
        <end position="279"/>
    </location>
</feature>
<gene>
    <name evidence="3" type="ORF">CTI12_AA156430</name>
</gene>
<evidence type="ECO:0000313" key="3">
    <source>
        <dbReference type="EMBL" id="PWA84588.1"/>
    </source>
</evidence>
<dbReference type="InterPro" id="IPR007021">
    <property type="entry name" value="DUF659"/>
</dbReference>
<evidence type="ECO:0000259" key="2">
    <source>
        <dbReference type="Pfam" id="PF04937"/>
    </source>
</evidence>
<accession>A0A2U1PFM3</accession>
<dbReference type="InterPro" id="IPR012337">
    <property type="entry name" value="RNaseH-like_sf"/>
</dbReference>
<dbReference type="Pfam" id="PF04937">
    <property type="entry name" value="DUF659"/>
    <property type="match status" value="1"/>
</dbReference>
<feature type="compositionally biased region" description="Low complexity" evidence="1">
    <location>
        <begin position="101"/>
        <end position="122"/>
    </location>
</feature>
<reference evidence="3 4" key="1">
    <citation type="journal article" date="2018" name="Mol. Plant">
        <title>The genome of Artemisia annua provides insight into the evolution of Asteraceae family and artemisinin biosynthesis.</title>
        <authorList>
            <person name="Shen Q."/>
            <person name="Zhang L."/>
            <person name="Liao Z."/>
            <person name="Wang S."/>
            <person name="Yan T."/>
            <person name="Shi P."/>
            <person name="Liu M."/>
            <person name="Fu X."/>
            <person name="Pan Q."/>
            <person name="Wang Y."/>
            <person name="Lv Z."/>
            <person name="Lu X."/>
            <person name="Zhang F."/>
            <person name="Jiang W."/>
            <person name="Ma Y."/>
            <person name="Chen M."/>
            <person name="Hao X."/>
            <person name="Li L."/>
            <person name="Tang Y."/>
            <person name="Lv G."/>
            <person name="Zhou Y."/>
            <person name="Sun X."/>
            <person name="Brodelius P.E."/>
            <person name="Rose J.K.C."/>
            <person name="Tang K."/>
        </authorList>
    </citation>
    <scope>NUCLEOTIDE SEQUENCE [LARGE SCALE GENOMIC DNA]</scope>
    <source>
        <strain evidence="4">cv. Huhao1</strain>
        <tissue evidence="3">Leaf</tissue>
    </source>
</reference>
<protein>
    <submittedName>
        <fullName evidence="3">HAT transposon superfamily protein</fullName>
    </submittedName>
</protein>
<sequence>MSTNSTEEDSNSNNSRPPIWKFVTVEGKISGGGNVRFTCNYCSKSFTGSYFRVKSHLLKIGGTGIAKCLRVSSNDLVIMQREQGEFETKAAKVLPKQVTLPTSNSRTNSFSSSASTGPSMGTRLQGNDNLPLKRKKVTGDSPLEMAFNVQARQDLDSEIARMFYSSGLAFSLAKNPYYIRSYTRAANRKHLAGYVLPGYNALRISLLAKERRHIEGLLEPLKTAWKGKGVSIVSDGWTDAQRRPLINFMAASEGGPMFLSAVNCEGEYKDNIIMLKRFKLIKQGLLNMVVSPNWANYREDDVQNASFVKENIWNDLWWDNIDYIIAFTEPIYEMLRKADTDKPCLHLVYDWWDSMIENVKERNKEEVSPFYSILHNILVDRWAKSNTPLHCLAHSLNPRYYSEEWLKESPNRLPAHRDKEIYDERLECFKKYFPSEVERKVIAVEFAKFSGAVREQSPEYTKGESSMWDLGADGFDTLDDVWILGMADLSLDEPEMEAVLFTADDTIDVDDEDLAS</sequence>
<dbReference type="AlphaFoldDB" id="A0A2U1PFM3"/>
<comment type="caution">
    <text evidence="3">The sequence shown here is derived from an EMBL/GenBank/DDBJ whole genome shotgun (WGS) entry which is preliminary data.</text>
</comment>
<dbReference type="PANTHER" id="PTHR32166">
    <property type="entry name" value="OSJNBA0013A04.12 PROTEIN"/>
    <property type="match status" value="1"/>
</dbReference>
<dbReference type="PANTHER" id="PTHR32166:SF81">
    <property type="entry name" value="OS06G0658400 PROTEIN"/>
    <property type="match status" value="1"/>
</dbReference>
<keyword evidence="4" id="KW-1185">Reference proteome</keyword>
<name>A0A2U1PFM3_ARTAN</name>
<evidence type="ECO:0000313" key="4">
    <source>
        <dbReference type="Proteomes" id="UP000245207"/>
    </source>
</evidence>